<feature type="domain" description="DNA2/NAM7 helicase helicase" evidence="1">
    <location>
        <begin position="507"/>
        <end position="583"/>
    </location>
</feature>
<dbReference type="SUPFAM" id="SSF52540">
    <property type="entry name" value="P-loop containing nucleoside triphosphate hydrolases"/>
    <property type="match status" value="1"/>
</dbReference>
<proteinExistence type="predicted"/>
<dbReference type="Proteomes" id="UP001497457">
    <property type="component" value="Chromosome 25rd"/>
</dbReference>
<dbReference type="PANTHER" id="PTHR10887:SF522">
    <property type="entry name" value="P-LOOP CONTAINING NUCLEOSIDE TRIPHOSPHATE HYDROLASES SUPERFAMILY PROTEIN"/>
    <property type="match status" value="1"/>
</dbReference>
<protein>
    <recommendedName>
        <fullName evidence="5">DNA2/NAM7 helicase-like C-terminal domain-containing protein</fullName>
    </recommendedName>
</protein>
<feature type="domain" description="DNA2/NAM7 helicase-like C-terminal" evidence="2">
    <location>
        <begin position="590"/>
        <end position="778"/>
    </location>
</feature>
<dbReference type="AlphaFoldDB" id="A0ABC9BCL8"/>
<evidence type="ECO:0000259" key="2">
    <source>
        <dbReference type="Pfam" id="PF13087"/>
    </source>
</evidence>
<reference evidence="3" key="1">
    <citation type="submission" date="2024-10" db="EMBL/GenBank/DDBJ databases">
        <authorList>
            <person name="Ryan C."/>
        </authorList>
    </citation>
    <scope>NUCLEOTIDE SEQUENCE [LARGE SCALE GENOMIC DNA]</scope>
</reference>
<dbReference type="Pfam" id="PF13086">
    <property type="entry name" value="AAA_11"/>
    <property type="match status" value="1"/>
</dbReference>
<dbReference type="InterPro" id="IPR045055">
    <property type="entry name" value="DNA2/NAM7-like"/>
</dbReference>
<dbReference type="Pfam" id="PF13087">
    <property type="entry name" value="AAA_12"/>
    <property type="match status" value="1"/>
</dbReference>
<name>A0ABC9BCL8_9POAL</name>
<organism evidence="3 4">
    <name type="scientific">Urochloa decumbens</name>
    <dbReference type="NCBI Taxonomy" id="240449"/>
    <lineage>
        <taxon>Eukaryota</taxon>
        <taxon>Viridiplantae</taxon>
        <taxon>Streptophyta</taxon>
        <taxon>Embryophyta</taxon>
        <taxon>Tracheophyta</taxon>
        <taxon>Spermatophyta</taxon>
        <taxon>Magnoliopsida</taxon>
        <taxon>Liliopsida</taxon>
        <taxon>Poales</taxon>
        <taxon>Poaceae</taxon>
        <taxon>PACMAD clade</taxon>
        <taxon>Panicoideae</taxon>
        <taxon>Panicodae</taxon>
        <taxon>Paniceae</taxon>
        <taxon>Melinidinae</taxon>
        <taxon>Urochloa</taxon>
    </lineage>
</organism>
<evidence type="ECO:0000259" key="1">
    <source>
        <dbReference type="Pfam" id="PF13086"/>
    </source>
</evidence>
<dbReference type="PANTHER" id="PTHR10887">
    <property type="entry name" value="DNA2/NAM7 HELICASE FAMILY"/>
    <property type="match status" value="1"/>
</dbReference>
<evidence type="ECO:0008006" key="5">
    <source>
        <dbReference type="Google" id="ProtNLM"/>
    </source>
</evidence>
<dbReference type="Gene3D" id="3.40.50.300">
    <property type="entry name" value="P-loop containing nucleotide triphosphate hydrolases"/>
    <property type="match status" value="2"/>
</dbReference>
<dbReference type="InterPro" id="IPR041679">
    <property type="entry name" value="DNA2/NAM7-like_C"/>
</dbReference>
<dbReference type="InterPro" id="IPR027417">
    <property type="entry name" value="P-loop_NTPase"/>
</dbReference>
<gene>
    <name evidence="3" type="ORF">URODEC1_LOCUS63954</name>
</gene>
<evidence type="ECO:0000313" key="4">
    <source>
        <dbReference type="Proteomes" id="UP001497457"/>
    </source>
</evidence>
<keyword evidence="4" id="KW-1185">Reference proteome</keyword>
<dbReference type="InterPro" id="IPR041677">
    <property type="entry name" value="DNA2/NAM7_AAA_11"/>
</dbReference>
<evidence type="ECO:0000313" key="3">
    <source>
        <dbReference type="EMBL" id="CAL4998719.1"/>
    </source>
</evidence>
<dbReference type="EMBL" id="OZ075135">
    <property type="protein sequence ID" value="CAL4998719.1"/>
    <property type="molecule type" value="Genomic_DNA"/>
</dbReference>
<accession>A0ABC9BCL8</accession>
<sequence>MAMCKKGAVVKPEARAAAPNVTPTLQPQSSFLSMAVLSWTIRDVLDDSLYKNKVRKIPPTYDSVEQFVEVQSVLLLEETRSTICSAIRSHSEIQYCQLHSARQCGASSLYFLDIDLPKTRSDTAHCHHIFEDLDVCLLSSAPIGDSTLDIQSCSLAIATGVGRDINFQRSFRVLMSNHGDFQSESIKFVSFLTNIRIKMETSIILSDHDEKSHDAVKAILELYEAVGKKCTTCAGLDHFKDGVHSTNQIKSVISSLRCSHQYNSQLVWAPPGSLKGYMCTIMKDLLHLNPKVLICLPTKASVPEFVMDIEEIFGSCDALSDVIVLNSVRGMEKCGKVQKVFLENQSQELFCCLTQTIGWMKAMYGLLGLSSFSHTRCKVVETCEECNNSGLISFSTRLFTERFHVFLDHIRDAVTYLINHPSAIPLPEKNSGNLEELLHLMDQFASLLDEDLTDDCVAAAFGLTSATDVIASDSTYSIANSLNEKRIGCITLMGELIKSLKLPQLKDRNGIDKFCIENSRIIITTLVDTIKLHGLNMDTFDILIISGAGQIKECDLLVPLLLPMRHIVVLGDHLHLQPSVHSKICKEAGYDVSIYERLQKLSSEKHMLTHQYVMHPLICKFINDQFYNGKLQNGPNVQSVEYNKVFESQDFPVYSFMDIPSMELVHSENGNINSAVIYGILKQMCSGLNNTSKRLKVGVLCLSNNEAIDVNQLSNKRKIHNKVNLEVKFIDRLEGDLFDVIIVSTIVKDNVKLNNVKRNSLNIAHTSARHCCCMVGESDALIESGGIWKELLDDARSRQLIKPINANKLVADERFRNEYWKSLQ</sequence>